<feature type="compositionally biased region" description="Basic and acidic residues" evidence="1">
    <location>
        <begin position="139"/>
        <end position="148"/>
    </location>
</feature>
<feature type="compositionally biased region" description="Low complexity" evidence="1">
    <location>
        <begin position="173"/>
        <end position="186"/>
    </location>
</feature>
<feature type="compositionally biased region" description="Basic residues" evidence="1">
    <location>
        <begin position="230"/>
        <end position="244"/>
    </location>
</feature>
<name>A0A251XJF3_CLAMM</name>
<proteinExistence type="predicted"/>
<feature type="compositionally biased region" description="Basic and acidic residues" evidence="1">
    <location>
        <begin position="202"/>
        <end position="218"/>
    </location>
</feature>
<feature type="region of interest" description="Disordered" evidence="1">
    <location>
        <begin position="316"/>
        <end position="339"/>
    </location>
</feature>
<evidence type="ECO:0000256" key="1">
    <source>
        <dbReference type="SAM" id="MobiDB-lite"/>
    </source>
</evidence>
<evidence type="ECO:0000313" key="3">
    <source>
        <dbReference type="Proteomes" id="UP000195062"/>
    </source>
</evidence>
<evidence type="ECO:0000313" key="2">
    <source>
        <dbReference type="EMBL" id="OUE03645.1"/>
    </source>
</evidence>
<dbReference type="Proteomes" id="UP000195062">
    <property type="component" value="Unassembled WGS sequence"/>
</dbReference>
<gene>
    <name evidence="2" type="ORF">CMMCAS07_01760</name>
</gene>
<sequence length="339" mass="36575">MPRRRPITTVIRVVRAGDARRRLASCISVRMGVVLRPGSGGSGPVGDRPARAAMMECAHRPHRPRPRRHGRAHRVVGGRVRSVRRCRRRGVLPSRGCRAAVLARGRHLGGLRSGGPPGAEAAGPIRRCAHHPRIGGPRRGRDGRTAEHQHRLRAIRVGRHRAERGRVALSVHAGRPGAARSAARLALSEDRRRVGRRRHLRGHADHGRARGGDARADVHGAQPPQGAHHLPAHGRAVLRRRARGRPGDGRVLGVPGRRAPDDDGRDAPARRALRKRGRPVWWAALWAWCPLVASEVVTNSHVDALGALLALARRSSSPGGCGGAAASRSARPSRPSSSR</sequence>
<feature type="compositionally biased region" description="Basic residues" evidence="1">
    <location>
        <begin position="127"/>
        <end position="138"/>
    </location>
</feature>
<reference evidence="2 3" key="1">
    <citation type="submission" date="2016-08" db="EMBL/GenBank/DDBJ databases">
        <title>Genome sequence of Clavibacter michiganensis subsp. michiganensis strain CASJ007.</title>
        <authorList>
            <person name="Thapa S.P."/>
            <person name="Coaker G."/>
        </authorList>
    </citation>
    <scope>NUCLEOTIDE SEQUENCE [LARGE SCALE GENOMIC DNA]</scope>
    <source>
        <strain evidence="2">CASJ007</strain>
    </source>
</reference>
<comment type="caution">
    <text evidence="2">The sequence shown here is derived from an EMBL/GenBank/DDBJ whole genome shotgun (WGS) entry which is preliminary data.</text>
</comment>
<feature type="region of interest" description="Disordered" evidence="1">
    <location>
        <begin position="108"/>
        <end position="148"/>
    </location>
</feature>
<dbReference type="EMBL" id="MDHH01000001">
    <property type="protein sequence ID" value="OUE03645.1"/>
    <property type="molecule type" value="Genomic_DNA"/>
</dbReference>
<feature type="compositionally biased region" description="Basic and acidic residues" evidence="1">
    <location>
        <begin position="258"/>
        <end position="269"/>
    </location>
</feature>
<protein>
    <submittedName>
        <fullName evidence="2">Uncharacterized protein</fullName>
    </submittedName>
</protein>
<accession>A0A251XJF3</accession>
<feature type="region of interest" description="Disordered" evidence="1">
    <location>
        <begin position="173"/>
        <end position="270"/>
    </location>
</feature>
<dbReference type="AlphaFoldDB" id="A0A251XJF3"/>
<organism evidence="2 3">
    <name type="scientific">Clavibacter michiganensis subsp. michiganensis</name>
    <dbReference type="NCBI Taxonomy" id="33013"/>
    <lineage>
        <taxon>Bacteria</taxon>
        <taxon>Bacillati</taxon>
        <taxon>Actinomycetota</taxon>
        <taxon>Actinomycetes</taxon>
        <taxon>Micrococcales</taxon>
        <taxon>Microbacteriaceae</taxon>
        <taxon>Clavibacter</taxon>
    </lineage>
</organism>
<keyword evidence="3" id="KW-1185">Reference proteome</keyword>